<dbReference type="PATRIC" id="fig|1306953.7.peg.2170"/>
<accession>A0A0L1KAK4</accession>
<dbReference type="InterPro" id="IPR001375">
    <property type="entry name" value="Peptidase_S9_cat"/>
</dbReference>
<dbReference type="Pfam" id="PF00326">
    <property type="entry name" value="Peptidase_S9"/>
    <property type="match status" value="1"/>
</dbReference>
<proteinExistence type="predicted"/>
<dbReference type="PANTHER" id="PTHR42776:SF27">
    <property type="entry name" value="DIPEPTIDYL PEPTIDASE FAMILY MEMBER 6"/>
    <property type="match status" value="1"/>
</dbReference>
<evidence type="ECO:0000313" key="5">
    <source>
        <dbReference type="Proteomes" id="UP000037446"/>
    </source>
</evidence>
<evidence type="ECO:0000256" key="2">
    <source>
        <dbReference type="SAM" id="SignalP"/>
    </source>
</evidence>
<dbReference type="Proteomes" id="UP000037446">
    <property type="component" value="Unassembled WGS sequence"/>
</dbReference>
<dbReference type="GO" id="GO:0004252">
    <property type="term" value="F:serine-type endopeptidase activity"/>
    <property type="evidence" value="ECO:0007669"/>
    <property type="project" value="TreeGrafter"/>
</dbReference>
<gene>
    <name evidence="4" type="ORF">J121_2094</name>
</gene>
<evidence type="ECO:0000259" key="3">
    <source>
        <dbReference type="Pfam" id="PF00326"/>
    </source>
</evidence>
<dbReference type="GO" id="GO:0006508">
    <property type="term" value="P:proteolysis"/>
    <property type="evidence" value="ECO:0007669"/>
    <property type="project" value="InterPro"/>
</dbReference>
<dbReference type="RefSeq" id="WP_050601049.1">
    <property type="nucleotide sequence ID" value="NZ_JYNE01000027.1"/>
</dbReference>
<keyword evidence="2" id="KW-0732">Signal</keyword>
<keyword evidence="1" id="KW-0378">Hydrolase</keyword>
<dbReference type="InterPro" id="IPR029058">
    <property type="entry name" value="AB_hydrolase_fold"/>
</dbReference>
<reference evidence="4" key="1">
    <citation type="submission" date="2015-02" db="EMBL/GenBank/DDBJ databases">
        <authorList>
            <person name="Chooi Y.-H."/>
        </authorList>
    </citation>
    <scope>NUCLEOTIDE SEQUENCE [LARGE SCALE GENOMIC DNA]</scope>
    <source>
        <strain evidence="4">LAMA 915</strain>
    </source>
</reference>
<evidence type="ECO:0000313" key="4">
    <source>
        <dbReference type="EMBL" id="KNH01080.1"/>
    </source>
</evidence>
<comment type="caution">
    <text evidence="4">The sequence shown here is derived from an EMBL/GenBank/DDBJ whole genome shotgun (WGS) entry which is preliminary data.</text>
</comment>
<dbReference type="PANTHER" id="PTHR42776">
    <property type="entry name" value="SERINE PEPTIDASE S9 FAMILY MEMBER"/>
    <property type="match status" value="1"/>
</dbReference>
<dbReference type="SUPFAM" id="SSF82171">
    <property type="entry name" value="DPP6 N-terminal domain-like"/>
    <property type="match status" value="1"/>
</dbReference>
<dbReference type="Gene3D" id="3.40.50.1820">
    <property type="entry name" value="alpha/beta hydrolase"/>
    <property type="match status" value="1"/>
</dbReference>
<dbReference type="AlphaFoldDB" id="A0A0L1KAK4"/>
<organism evidence="4 5">
    <name type="scientific">Qipengyuania citrea LAMA 915</name>
    <dbReference type="NCBI Taxonomy" id="1306953"/>
    <lineage>
        <taxon>Bacteria</taxon>
        <taxon>Pseudomonadati</taxon>
        <taxon>Pseudomonadota</taxon>
        <taxon>Alphaproteobacteria</taxon>
        <taxon>Sphingomonadales</taxon>
        <taxon>Erythrobacteraceae</taxon>
        <taxon>Qipengyuania</taxon>
    </lineage>
</organism>
<name>A0A0L1KAK4_9SPHN</name>
<feature type="domain" description="Peptidase S9 prolyl oligopeptidase catalytic" evidence="3">
    <location>
        <begin position="438"/>
        <end position="645"/>
    </location>
</feature>
<feature type="signal peptide" evidence="2">
    <location>
        <begin position="1"/>
        <end position="24"/>
    </location>
</feature>
<sequence length="649" mass="70989">MKVFPHFAAAFAAFSLAFSAPSVAAQEQVPLAAFGALPDVEDASISPSGANIAILLTHEGTRQLFFLDSNMKLISRLAVGDAKVRYFDWVGDDQILLVTGQTEDLRGFTTNMAEFNVARLIPVTYKGEIETVFGSSRDLVDAIWGSYGTRFIDNRWMAYFGAIELEKAGGVASTNMIWKHGRRYLYGVDTRENQPTRVAAAAREGISRDWLLDARGEVAAMMDVSADDGDWRLAGPQGDAIASGNERNGRVGLVGLGYDGTTVIYSERDEDNITQWYEVPLAGGVATPFLPDEHVDRLYWDERTGNLIGYLDQKKGPVFRDPAFQSAATGIRSAFADFDMRMVDWSPDFKKVLVRTSGNKDSGTWFVVDLTSGKADAIAYERKQLGPNEVGAVSTVEYTASDGLEMDGILTLPPGSEAANLPVVVLPHGGPHSSDSEAFDWWAQAFASRGYAVFQPNFRGSTNRDDAFKLAGYGEWGRKMQTDISDGLAMLADKGIVDRDRACIVGASYGGYAALAGVTLQQGLYECAVAVAPVSDIAAMYNEDTRTAQNRITKKRLLDQLGPRDRWDEVSPRRFADRADAPIMLIHGEDDTVVPFSHSDKMADALKDAGKSYELVRLEGEDHWLSLSSTRLQMLEAAVGFVERHNPAD</sequence>
<protein>
    <submittedName>
        <fullName evidence="4">Prolyl oligopeptidase family protein</fullName>
    </submittedName>
</protein>
<dbReference type="STRING" id="1306953.J121_2094"/>
<evidence type="ECO:0000256" key="1">
    <source>
        <dbReference type="ARBA" id="ARBA00022801"/>
    </source>
</evidence>
<dbReference type="EMBL" id="JYNE01000027">
    <property type="protein sequence ID" value="KNH01080.1"/>
    <property type="molecule type" value="Genomic_DNA"/>
</dbReference>
<dbReference type="SUPFAM" id="SSF53474">
    <property type="entry name" value="alpha/beta-Hydrolases"/>
    <property type="match status" value="1"/>
</dbReference>
<feature type="chain" id="PRO_5005554647" evidence="2">
    <location>
        <begin position="25"/>
        <end position="649"/>
    </location>
</feature>